<dbReference type="EMBL" id="PIQH01000004">
    <property type="protein sequence ID" value="RUO80642.1"/>
    <property type="molecule type" value="Genomic_DNA"/>
</dbReference>
<feature type="signal peptide" evidence="1">
    <location>
        <begin position="1"/>
        <end position="18"/>
    </location>
</feature>
<dbReference type="InterPro" id="IPR007963">
    <property type="entry name" value="Peptidase_M61_catalytic"/>
</dbReference>
<dbReference type="OrthoDB" id="9778516at2"/>
<organism evidence="3 4">
    <name type="scientific">Idiomarina tyrosinivorans</name>
    <dbReference type="NCBI Taxonomy" id="1445662"/>
    <lineage>
        <taxon>Bacteria</taxon>
        <taxon>Pseudomonadati</taxon>
        <taxon>Pseudomonadota</taxon>
        <taxon>Gammaproteobacteria</taxon>
        <taxon>Alteromonadales</taxon>
        <taxon>Idiomarinaceae</taxon>
        <taxon>Idiomarina</taxon>
    </lineage>
</organism>
<dbReference type="SUPFAM" id="SSF55486">
    <property type="entry name" value="Metalloproteases ('zincins'), catalytic domain"/>
    <property type="match status" value="1"/>
</dbReference>
<name>A0A432ZS05_9GAMM</name>
<dbReference type="InterPro" id="IPR040756">
    <property type="entry name" value="Peptidase_M61_N"/>
</dbReference>
<dbReference type="Pfam" id="PF17899">
    <property type="entry name" value="Peptidase_M61_N"/>
    <property type="match status" value="1"/>
</dbReference>
<dbReference type="Pfam" id="PF13180">
    <property type="entry name" value="PDZ_2"/>
    <property type="match status" value="1"/>
</dbReference>
<dbReference type="Pfam" id="PF05299">
    <property type="entry name" value="Peptidase_M61"/>
    <property type="match status" value="1"/>
</dbReference>
<proteinExistence type="predicted"/>
<protein>
    <submittedName>
        <fullName evidence="3">Peptidase M61</fullName>
    </submittedName>
</protein>
<dbReference type="AlphaFoldDB" id="A0A432ZS05"/>
<feature type="chain" id="PRO_5019239004" evidence="1">
    <location>
        <begin position="19"/>
        <end position="599"/>
    </location>
</feature>
<dbReference type="Gene3D" id="2.60.40.3650">
    <property type="match status" value="1"/>
</dbReference>
<keyword evidence="1" id="KW-0732">Signal</keyword>
<sequence>MKKTLLAMSMMAAFAAQASEVEYRIDLTHPEHHTGDVSMTFPETKADHLDVKMAAWRTGLYHILDLASGVREFVATDDDGNPLRWEKVDKSTWRIYLPEATEVNVSYQLYANELGRRSRHIDDSHAYLDASAVFMYTDQYRQEEANVTLEVPPSWRSVSGLERTGEHAFSAENWDVLVDSPIETGINKVFDFEQGEQDYQVVFWGHGNYDAEQTVADLKKMVAQASTIWEGYPFERYVFMIHATDGAGGATEHKNSTVIQRPRFSFAPHDEYLSFLSTASHEFIHTWNVKAYRADGLVPYDYQKENYTDLLWMHEGSTSYFQDHLLLRADIMKPTEYFDHLASAIQRHKHKPGAEVMSVAEASFESWIDQYGDRARNYSVNIYSEGAIVSWMLDIALLQETDGKVSYRDVHNALYQRFDADKEGFNDADVLAILKDLTGKSWQTWWQQHVMQPVDVDFTKLLEPVGLKLSYGNSDDVEMRAWAGWSAKPADNGMQLTLVERNSPAWDAGFTPDDIIVAFNGIRVDDKRFKAALKEMQPGDEVTVTYFRRDQLAEKTLTLGKIPKNDAKVVPVDEPTAAQKALFEQWLLIPYPGSEDSDK</sequence>
<dbReference type="InterPro" id="IPR027268">
    <property type="entry name" value="Peptidase_M4/M1_CTD_sf"/>
</dbReference>
<comment type="caution">
    <text evidence="3">The sequence shown here is derived from an EMBL/GenBank/DDBJ whole genome shotgun (WGS) entry which is preliminary data.</text>
</comment>
<dbReference type="InterPro" id="IPR024191">
    <property type="entry name" value="Peptidase_M61"/>
</dbReference>
<dbReference type="Proteomes" id="UP000287996">
    <property type="component" value="Unassembled WGS sequence"/>
</dbReference>
<dbReference type="Gene3D" id="2.30.42.10">
    <property type="match status" value="1"/>
</dbReference>
<dbReference type="InterPro" id="IPR036034">
    <property type="entry name" value="PDZ_sf"/>
</dbReference>
<dbReference type="SMART" id="SM00228">
    <property type="entry name" value="PDZ"/>
    <property type="match status" value="1"/>
</dbReference>
<reference evidence="3 4" key="1">
    <citation type="journal article" date="2011" name="Front. Microbiol.">
        <title>Genomic signatures of strain selection and enhancement in Bacillus atrophaeus var. globigii, a historical biowarfare simulant.</title>
        <authorList>
            <person name="Gibbons H.S."/>
            <person name="Broomall S.M."/>
            <person name="McNew L.A."/>
            <person name="Daligault H."/>
            <person name="Chapman C."/>
            <person name="Bruce D."/>
            <person name="Karavis M."/>
            <person name="Krepps M."/>
            <person name="McGregor P.A."/>
            <person name="Hong C."/>
            <person name="Park K.H."/>
            <person name="Akmal A."/>
            <person name="Feldman A."/>
            <person name="Lin J.S."/>
            <person name="Chang W.E."/>
            <person name="Higgs B.W."/>
            <person name="Demirev P."/>
            <person name="Lindquist J."/>
            <person name="Liem A."/>
            <person name="Fochler E."/>
            <person name="Read T.D."/>
            <person name="Tapia R."/>
            <person name="Johnson S."/>
            <person name="Bishop-Lilly K.A."/>
            <person name="Detter C."/>
            <person name="Han C."/>
            <person name="Sozhamannan S."/>
            <person name="Rosenzweig C.N."/>
            <person name="Skowronski E.W."/>
        </authorList>
    </citation>
    <scope>NUCLEOTIDE SEQUENCE [LARGE SCALE GENOMIC DNA]</scope>
    <source>
        <strain evidence="3 4">CC-PW-9</strain>
    </source>
</reference>
<feature type="domain" description="PDZ" evidence="2">
    <location>
        <begin position="463"/>
        <end position="550"/>
    </location>
</feature>
<evidence type="ECO:0000313" key="4">
    <source>
        <dbReference type="Proteomes" id="UP000287996"/>
    </source>
</evidence>
<dbReference type="InterPro" id="IPR001478">
    <property type="entry name" value="PDZ"/>
</dbReference>
<keyword evidence="4" id="KW-1185">Reference proteome</keyword>
<evidence type="ECO:0000313" key="3">
    <source>
        <dbReference type="EMBL" id="RUO80642.1"/>
    </source>
</evidence>
<accession>A0A432ZS05</accession>
<dbReference type="PIRSF" id="PIRSF016493">
    <property type="entry name" value="Glycyl_aminpptds"/>
    <property type="match status" value="1"/>
</dbReference>
<dbReference type="Gene3D" id="1.10.390.10">
    <property type="entry name" value="Neutral Protease Domain 2"/>
    <property type="match status" value="1"/>
</dbReference>
<dbReference type="SUPFAM" id="SSF50156">
    <property type="entry name" value="PDZ domain-like"/>
    <property type="match status" value="1"/>
</dbReference>
<dbReference type="RefSeq" id="WP_126841606.1">
    <property type="nucleotide sequence ID" value="NZ_PIQH01000004.1"/>
</dbReference>
<evidence type="ECO:0000256" key="1">
    <source>
        <dbReference type="SAM" id="SignalP"/>
    </source>
</evidence>
<evidence type="ECO:0000259" key="2">
    <source>
        <dbReference type="SMART" id="SM00228"/>
    </source>
</evidence>
<gene>
    <name evidence="3" type="ORF">CWI84_05685</name>
</gene>